<name>A0A165SKU5_9RHOB</name>
<dbReference type="Proteomes" id="UP000076128">
    <property type="component" value="Chromosome"/>
</dbReference>
<dbReference type="InterPro" id="IPR021737">
    <property type="entry name" value="Phage_phiKZ_Orf197"/>
</dbReference>
<protein>
    <recommendedName>
        <fullName evidence="3">DUF3307 domain-containing protein</fullName>
    </recommendedName>
</protein>
<organism evidence="1 2">
    <name type="scientific">Frigidibacter mobilis</name>
    <dbReference type="NCBI Taxonomy" id="1335048"/>
    <lineage>
        <taxon>Bacteria</taxon>
        <taxon>Pseudomonadati</taxon>
        <taxon>Pseudomonadota</taxon>
        <taxon>Alphaproteobacteria</taxon>
        <taxon>Rhodobacterales</taxon>
        <taxon>Paracoccaceae</taxon>
        <taxon>Frigidibacter</taxon>
    </lineage>
</organism>
<dbReference type="STRING" id="1335048.AKL17_1767"/>
<dbReference type="KEGG" id="daa:AKL17_1767"/>
<dbReference type="AlphaFoldDB" id="A0A165SKU5"/>
<proteinExistence type="predicted"/>
<evidence type="ECO:0000313" key="2">
    <source>
        <dbReference type="Proteomes" id="UP000076128"/>
    </source>
</evidence>
<reference evidence="1 2" key="1">
    <citation type="submission" date="2015-09" db="EMBL/GenBank/DDBJ databases">
        <title>Complete genome sequence of Defluviimonas alba cai42t isolated from an oilfield in Xinjiang.</title>
        <authorList>
            <person name="Geng S."/>
            <person name="Pan X."/>
            <person name="Wu X."/>
        </authorList>
    </citation>
    <scope>NUCLEOTIDE SEQUENCE [LARGE SCALE GENOMIC DNA]</scope>
    <source>
        <strain evidence="2">cai42</strain>
    </source>
</reference>
<dbReference type="Pfam" id="PF11750">
    <property type="entry name" value="DUF3307"/>
    <property type="match status" value="1"/>
</dbReference>
<dbReference type="RefSeq" id="WP_236938063.1">
    <property type="nucleotide sequence ID" value="NZ_CP012661.1"/>
</dbReference>
<keyword evidence="2" id="KW-1185">Reference proteome</keyword>
<sequence>MIQTFAALLIAHILADFVLQSGWMVRHKRRPGVLLLHTALVLATAQAATGQVAAPGLLALATAHLLIDAVKLRLPPGLAPSWAIRRRIWRRWRWQRC</sequence>
<accession>A0A165SKU5</accession>
<gene>
    <name evidence="1" type="ORF">AKL17_1767</name>
</gene>
<evidence type="ECO:0008006" key="3">
    <source>
        <dbReference type="Google" id="ProtNLM"/>
    </source>
</evidence>
<dbReference type="EMBL" id="CP012661">
    <property type="protein sequence ID" value="AMY69019.1"/>
    <property type="molecule type" value="Genomic_DNA"/>
</dbReference>
<evidence type="ECO:0000313" key="1">
    <source>
        <dbReference type="EMBL" id="AMY69019.1"/>
    </source>
</evidence>